<evidence type="ECO:0000313" key="3">
    <source>
        <dbReference type="Proteomes" id="UP001408356"/>
    </source>
</evidence>
<dbReference type="EMBL" id="JARVKF010000434">
    <property type="protein sequence ID" value="KAK9413797.1"/>
    <property type="molecule type" value="Genomic_DNA"/>
</dbReference>
<dbReference type="Pfam" id="PF13563">
    <property type="entry name" value="2_5_RNA_ligase2"/>
    <property type="match status" value="1"/>
</dbReference>
<organism evidence="2 3">
    <name type="scientific">Seiridium unicorne</name>
    <dbReference type="NCBI Taxonomy" id="138068"/>
    <lineage>
        <taxon>Eukaryota</taxon>
        <taxon>Fungi</taxon>
        <taxon>Dikarya</taxon>
        <taxon>Ascomycota</taxon>
        <taxon>Pezizomycotina</taxon>
        <taxon>Sordariomycetes</taxon>
        <taxon>Xylariomycetidae</taxon>
        <taxon>Amphisphaeriales</taxon>
        <taxon>Sporocadaceae</taxon>
        <taxon>Seiridium</taxon>
    </lineage>
</organism>
<comment type="caution">
    <text evidence="2">The sequence shown here is derived from an EMBL/GenBank/DDBJ whole genome shotgun (WGS) entry which is preliminary data.</text>
</comment>
<feature type="compositionally biased region" description="Low complexity" evidence="1">
    <location>
        <begin position="1"/>
        <end position="28"/>
    </location>
</feature>
<sequence length="450" mass="49186">MSPPTWASIAGTSTGTTTAAAPSSMAATRVHHGAPAASSSSASNPMYQRKDGHRPRTTHDEEDLYILSLLTDAKHHTDMSALRRKWFPEKLLKVDAHITLFHALPGSRLEDIKGDIGNVASREERFEVRVGRNGVFRMGKGVGVEMDRNSLERVRSLREGLRSAWQAEGQDGEGWLSEQDARKGWKGHYTVMNKENDRDRMEECYTGLKEDWSGSKGVVTGLSLWRTITVLLALVAEIVVSQVSALPNQNETTASPTHIALEPHTTSTAREPIAIEALSTSLIPDTEGKEPVPSRSQDAVHKIALREGGGSTVGSPKTPYRKPLSPNIVGLGGAGGGFRGEGGIVPIYDPLYGSTPHGSGPRRNKLYKEGYRQGYGDGCHNLRYSPTRFEREYRIGYTKGRGAGIRGCRPINDNYQDGQDWWTSQAAPFGEALNELPHVVVPLLVALIIF</sequence>
<evidence type="ECO:0000256" key="1">
    <source>
        <dbReference type="SAM" id="MobiDB-lite"/>
    </source>
</evidence>
<keyword evidence="3" id="KW-1185">Reference proteome</keyword>
<feature type="region of interest" description="Disordered" evidence="1">
    <location>
        <begin position="1"/>
        <end position="59"/>
    </location>
</feature>
<proteinExistence type="predicted"/>
<name>A0ABR2UGP7_9PEZI</name>
<reference evidence="2 3" key="1">
    <citation type="journal article" date="2024" name="J. Plant Pathol.">
        <title>Sequence and assembly of the genome of Seiridium unicorne, isolate CBS 538.82, causal agent of cypress canker disease.</title>
        <authorList>
            <person name="Scali E."/>
            <person name="Rocca G.D."/>
            <person name="Danti R."/>
            <person name="Garbelotto M."/>
            <person name="Barberini S."/>
            <person name="Baroncelli R."/>
            <person name="Emiliani G."/>
        </authorList>
    </citation>
    <scope>NUCLEOTIDE SEQUENCE [LARGE SCALE GENOMIC DNA]</scope>
    <source>
        <strain evidence="2 3">BM-138-508</strain>
    </source>
</reference>
<protein>
    <submittedName>
        <fullName evidence="2">Uncharacterized protein</fullName>
    </submittedName>
</protein>
<gene>
    <name evidence="2" type="ORF">SUNI508_11615</name>
</gene>
<dbReference type="Gene3D" id="3.90.1140.10">
    <property type="entry name" value="Cyclic phosphodiesterase"/>
    <property type="match status" value="1"/>
</dbReference>
<evidence type="ECO:0000313" key="2">
    <source>
        <dbReference type="EMBL" id="KAK9413797.1"/>
    </source>
</evidence>
<accession>A0ABR2UGP7</accession>
<dbReference type="Proteomes" id="UP001408356">
    <property type="component" value="Unassembled WGS sequence"/>
</dbReference>